<dbReference type="Gene3D" id="3.30.70.2190">
    <property type="match status" value="1"/>
</dbReference>
<name>H0QUV9_9ACTN</name>
<evidence type="ECO:0000256" key="3">
    <source>
        <dbReference type="ARBA" id="ARBA00022630"/>
    </source>
</evidence>
<dbReference type="GO" id="GO:0016491">
    <property type="term" value="F:oxidoreductase activity"/>
    <property type="evidence" value="ECO:0007669"/>
    <property type="project" value="UniProtKB-KW"/>
</dbReference>
<dbReference type="InterPro" id="IPR016164">
    <property type="entry name" value="FAD-linked_Oxase-like_C"/>
</dbReference>
<dbReference type="PROSITE" id="PS51387">
    <property type="entry name" value="FAD_PCMH"/>
    <property type="match status" value="1"/>
</dbReference>
<dbReference type="InterPro" id="IPR051264">
    <property type="entry name" value="FAD-oxidored/transferase_4"/>
</dbReference>
<keyword evidence="5" id="KW-0560">Oxidoreductase</keyword>
<dbReference type="Gene3D" id="3.30.465.10">
    <property type="match status" value="1"/>
</dbReference>
<keyword evidence="4" id="KW-0274">FAD</keyword>
<dbReference type="GO" id="GO:0071949">
    <property type="term" value="F:FAD binding"/>
    <property type="evidence" value="ECO:0007669"/>
    <property type="project" value="InterPro"/>
</dbReference>
<dbReference type="Gene3D" id="3.30.70.2740">
    <property type="match status" value="1"/>
</dbReference>
<comment type="similarity">
    <text evidence="2">Belongs to the FAD-binding oxidoreductase/transferase type 4 family.</text>
</comment>
<dbReference type="InterPro" id="IPR036318">
    <property type="entry name" value="FAD-bd_PCMH-like_sf"/>
</dbReference>
<accession>H0QUV9</accession>
<dbReference type="eggNOG" id="COG0277">
    <property type="taxonomic scope" value="Bacteria"/>
</dbReference>
<dbReference type="Pfam" id="PF02913">
    <property type="entry name" value="FAD-oxidase_C"/>
    <property type="match status" value="1"/>
</dbReference>
<dbReference type="SUPFAM" id="SSF55103">
    <property type="entry name" value="FAD-linked oxidases, C-terminal domain"/>
    <property type="match status" value="1"/>
</dbReference>
<dbReference type="AlphaFoldDB" id="H0QUV9"/>
<dbReference type="InterPro" id="IPR006094">
    <property type="entry name" value="Oxid_FAD_bind_N"/>
</dbReference>
<dbReference type="RefSeq" id="WP_007315948.1">
    <property type="nucleotide sequence ID" value="NZ_BAEH01000008.1"/>
</dbReference>
<dbReference type="InterPro" id="IPR004113">
    <property type="entry name" value="FAD-bd_oxidored_4_C"/>
</dbReference>
<dbReference type="OrthoDB" id="9811557at2"/>
<gene>
    <name evidence="7" type="ORF">GOEFS_008_00190</name>
</gene>
<evidence type="ECO:0000313" key="8">
    <source>
        <dbReference type="Proteomes" id="UP000035034"/>
    </source>
</evidence>
<comment type="caution">
    <text evidence="7">The sequence shown here is derived from an EMBL/GenBank/DDBJ whole genome shotgun (WGS) entry which is preliminary data.</text>
</comment>
<dbReference type="PANTHER" id="PTHR43716:SF1">
    <property type="entry name" value="D-2-HYDROXYGLUTARATE DEHYDROGENASE, MITOCHONDRIAL"/>
    <property type="match status" value="1"/>
</dbReference>
<dbReference type="Gene3D" id="3.30.43.10">
    <property type="entry name" value="Uridine Diphospho-n-acetylenolpyruvylglucosamine Reductase, domain 2"/>
    <property type="match status" value="1"/>
</dbReference>
<dbReference type="InterPro" id="IPR016167">
    <property type="entry name" value="FAD-bd_PCMH_sub1"/>
</dbReference>
<dbReference type="Proteomes" id="UP000035034">
    <property type="component" value="Unassembled WGS sequence"/>
</dbReference>
<evidence type="ECO:0000256" key="2">
    <source>
        <dbReference type="ARBA" id="ARBA00008000"/>
    </source>
</evidence>
<evidence type="ECO:0000256" key="5">
    <source>
        <dbReference type="ARBA" id="ARBA00023002"/>
    </source>
</evidence>
<dbReference type="SUPFAM" id="SSF56176">
    <property type="entry name" value="FAD-binding/transporter-associated domain-like"/>
    <property type="match status" value="1"/>
</dbReference>
<proteinExistence type="inferred from homology"/>
<dbReference type="InterPro" id="IPR016166">
    <property type="entry name" value="FAD-bd_PCMH"/>
</dbReference>
<dbReference type="Gene3D" id="1.10.45.10">
    <property type="entry name" value="Vanillyl-alcohol Oxidase, Chain A, domain 4"/>
    <property type="match status" value="1"/>
</dbReference>
<dbReference type="InterPro" id="IPR016169">
    <property type="entry name" value="FAD-bd_PCMH_sub2"/>
</dbReference>
<dbReference type="EMBL" id="BAEH01000008">
    <property type="protein sequence ID" value="GAB16610.1"/>
    <property type="molecule type" value="Genomic_DNA"/>
</dbReference>
<evidence type="ECO:0000313" key="7">
    <source>
        <dbReference type="EMBL" id="GAB16610.1"/>
    </source>
</evidence>
<dbReference type="FunFam" id="1.10.45.10:FF:000001">
    <property type="entry name" value="D-lactate dehydrogenase mitochondrial"/>
    <property type="match status" value="1"/>
</dbReference>
<reference evidence="7 8" key="1">
    <citation type="submission" date="2011-12" db="EMBL/GenBank/DDBJ databases">
        <title>Whole genome shotgun sequence of Gordonia effusa NBRC 100432.</title>
        <authorList>
            <person name="Yoshida I."/>
            <person name="Takarada H."/>
            <person name="Hosoyama A."/>
            <person name="Tsuchikane K."/>
            <person name="Katsumata H."/>
            <person name="Yamazaki S."/>
            <person name="Fujita N."/>
        </authorList>
    </citation>
    <scope>NUCLEOTIDE SEQUENCE [LARGE SCALE GENOMIC DNA]</scope>
    <source>
        <strain evidence="7 8">NBRC 100432</strain>
    </source>
</reference>
<dbReference type="InterPro" id="IPR016171">
    <property type="entry name" value="Vanillyl_alc_oxidase_C-sub2"/>
</dbReference>
<evidence type="ECO:0000256" key="1">
    <source>
        <dbReference type="ARBA" id="ARBA00001974"/>
    </source>
</evidence>
<organism evidence="7 8">
    <name type="scientific">Gordonia effusa NBRC 100432</name>
    <dbReference type="NCBI Taxonomy" id="1077974"/>
    <lineage>
        <taxon>Bacteria</taxon>
        <taxon>Bacillati</taxon>
        <taxon>Actinomycetota</taxon>
        <taxon>Actinomycetes</taxon>
        <taxon>Mycobacteriales</taxon>
        <taxon>Gordoniaceae</taxon>
        <taxon>Gordonia</taxon>
    </lineage>
</organism>
<dbReference type="PANTHER" id="PTHR43716">
    <property type="entry name" value="D-2-HYDROXYGLUTARATE DEHYDROGENASE, MITOCHONDRIAL"/>
    <property type="match status" value="1"/>
</dbReference>
<comment type="cofactor">
    <cofactor evidence="1">
        <name>FAD</name>
        <dbReference type="ChEBI" id="CHEBI:57692"/>
    </cofactor>
</comment>
<dbReference type="GO" id="GO:0022904">
    <property type="term" value="P:respiratory electron transport chain"/>
    <property type="evidence" value="ECO:0007669"/>
    <property type="project" value="TreeGrafter"/>
</dbReference>
<sequence>MTVGALKAFADVVGAPHVITDPDAARGYLTDWTGRYTGAALAVIRPASTAEVAGIVKVCAAHGIKICTQGGNTGLVGGSVPAEAGFHAVVLSTARMADVGPLDEVDKCIEVQAGVTVAQIAMRAREVGLSFGVDLASRDSATAGGIVATNAGGIHTIAHGDTRAQVRGIEAVLADGTVVRRWKRLVKDNVGYDVPGLLAGSEGTLAIITRVLFTLVRPAASRLVVVAAIDDTRVALDLVDVLSDSGLRVEAAELMTSAGVELVHEYGYRRPTSVAAPYYALIEVSGSGDLDAVAAEAISGVAGVRDVVAQQGAARDLWAIREGHTEAIARSSSTVPVKLDISVPLTSIAESVKSFAALGDAQNYRCRTILFGHVGDGNIHVNYLDVPAEEQDALADAALRLAVEADGSVSAEHGIGRAKVGWISTRDPADVAAMKAIRAALDPHELLNPGVLW</sequence>
<keyword evidence="8" id="KW-1185">Reference proteome</keyword>
<feature type="domain" description="FAD-binding PCMH-type" evidence="6">
    <location>
        <begin position="36"/>
        <end position="218"/>
    </location>
</feature>
<protein>
    <submittedName>
        <fullName evidence="7">Putative FAD-linked oxidase</fullName>
    </submittedName>
</protein>
<keyword evidence="3" id="KW-0285">Flavoprotein</keyword>
<dbReference type="STRING" id="1077974.GOEFS_008_00190"/>
<evidence type="ECO:0000259" key="6">
    <source>
        <dbReference type="PROSITE" id="PS51387"/>
    </source>
</evidence>
<dbReference type="Pfam" id="PF01565">
    <property type="entry name" value="FAD_binding_4"/>
    <property type="match status" value="1"/>
</dbReference>
<evidence type="ECO:0000256" key="4">
    <source>
        <dbReference type="ARBA" id="ARBA00022827"/>
    </source>
</evidence>